<sequence>MAAPEELFCWEGDWGLPSVDTDCLVVLAYAKFAGAPLKLQKLSNPWRSPSGCLPALRTSRKETLSRPSDIIIHLRKQKFNADFDLSAKEGADSLAFISLIEEKLRPALLYAFWAEPKNYVDVTRCWYGEHLPFPLNFFLPGQMQRRQLAKLCLQRGQQSLEVGEELEKEVSLGGARSPRSSLLWAGPASASRFLPQLYRDAAECMNLLSQRLGSHKFFFGDSPSSLDAYAFGHLAPILRCKLPSGRLQQHLKSLDNLSSFCSNVLLLYFPRDGPEGGAARTSSPPDAPDFEQVPNKRRKQLLSALVALGAMLSYALLTGMLSIQHVQPDELQGLGAEEEE</sequence>
<evidence type="ECO:0000259" key="18">
    <source>
        <dbReference type="Pfam" id="PF17171"/>
    </source>
</evidence>
<evidence type="ECO:0000256" key="11">
    <source>
        <dbReference type="ARBA" id="ARBA00023136"/>
    </source>
</evidence>
<dbReference type="OrthoDB" id="5835136at2759"/>
<dbReference type="EMBL" id="CAAE01013694">
    <property type="protein sequence ID" value="CAF95164.1"/>
    <property type="molecule type" value="Genomic_DNA"/>
</dbReference>
<dbReference type="CDD" id="cd03078">
    <property type="entry name" value="GST_N_Metaxin1_like"/>
    <property type="match status" value="1"/>
</dbReference>
<evidence type="ECO:0000313" key="19">
    <source>
        <dbReference type="EMBL" id="CAF95164.1"/>
    </source>
</evidence>
<dbReference type="InterPro" id="IPR040079">
    <property type="entry name" value="Glutathione_S-Trfase"/>
</dbReference>
<reference evidence="19" key="1">
    <citation type="journal article" date="2004" name="Nature">
        <title>Genome duplication in the teleost fish Tetraodon nigroviridis reveals the early vertebrate proto-karyotype.</title>
        <authorList>
            <person name="Jaillon O."/>
            <person name="Aury J.-M."/>
            <person name="Brunet F."/>
            <person name="Petit J.-L."/>
            <person name="Stange-Thomann N."/>
            <person name="Mauceli E."/>
            <person name="Bouneau L."/>
            <person name="Fischer C."/>
            <person name="Ozouf-Costaz C."/>
            <person name="Bernot A."/>
            <person name="Nicaud S."/>
            <person name="Jaffe D."/>
            <person name="Fisher S."/>
            <person name="Lutfalla G."/>
            <person name="Dossat C."/>
            <person name="Segurens B."/>
            <person name="Dasilva C."/>
            <person name="Salanoubat M."/>
            <person name="Levy M."/>
            <person name="Boudet N."/>
            <person name="Castellano S."/>
            <person name="Anthouard V."/>
            <person name="Jubin C."/>
            <person name="Castelli V."/>
            <person name="Katinka M."/>
            <person name="Vacherie B."/>
            <person name="Biemont C."/>
            <person name="Skalli Z."/>
            <person name="Cattolico L."/>
            <person name="Poulain J."/>
            <person name="De Berardinis V."/>
            <person name="Cruaud C."/>
            <person name="Duprat S."/>
            <person name="Brottier P."/>
            <person name="Coutanceau J.-P."/>
            <person name="Gouzy J."/>
            <person name="Parra G."/>
            <person name="Lardier G."/>
            <person name="Chapple C."/>
            <person name="McKernan K.J."/>
            <person name="McEwan P."/>
            <person name="Bosak S."/>
            <person name="Kellis M."/>
            <person name="Volff J.-N."/>
            <person name="Guigo R."/>
            <person name="Zody M.C."/>
            <person name="Mesirov J."/>
            <person name="Lindblad-Toh K."/>
            <person name="Birren B."/>
            <person name="Nusbaum C."/>
            <person name="Kahn D."/>
            <person name="Robinson-Rechavi M."/>
            <person name="Laudet V."/>
            <person name="Schachter V."/>
            <person name="Quetier F."/>
            <person name="Saurin W."/>
            <person name="Scarpelli C."/>
            <person name="Wincker P."/>
            <person name="Lander E.S."/>
            <person name="Weissenbach J."/>
            <person name="Roest Crollius H."/>
        </authorList>
    </citation>
    <scope>NUCLEOTIDE SEQUENCE [LARGE SCALE GENOMIC DNA]</scope>
</reference>
<dbReference type="Pfam" id="PF17171">
    <property type="entry name" value="GST_C_6"/>
    <property type="match status" value="1"/>
</dbReference>
<feature type="domain" description="Mitochondrial outer membrane transport complex Sam37/metaxin N-terminal" evidence="17">
    <location>
        <begin position="23"/>
        <end position="144"/>
    </location>
</feature>
<evidence type="ECO:0000256" key="5">
    <source>
        <dbReference type="ARBA" id="ARBA00022692"/>
    </source>
</evidence>
<comment type="similarity">
    <text evidence="2">Belongs to the metaxin family.</text>
</comment>
<evidence type="ECO:0000256" key="6">
    <source>
        <dbReference type="ARBA" id="ARBA00022787"/>
    </source>
</evidence>
<proteinExistence type="inferred from homology"/>
<keyword evidence="11 16" id="KW-0472">Membrane</keyword>
<evidence type="ECO:0000256" key="8">
    <source>
        <dbReference type="ARBA" id="ARBA00022927"/>
    </source>
</evidence>
<evidence type="ECO:0000256" key="14">
    <source>
        <dbReference type="ARBA" id="ARBA00042095"/>
    </source>
</evidence>
<dbReference type="InterPro" id="IPR036282">
    <property type="entry name" value="Glutathione-S-Trfase_C_sf"/>
</dbReference>
<feature type="domain" description="Metaxin glutathione S-transferase" evidence="18">
    <location>
        <begin position="201"/>
        <end position="263"/>
    </location>
</feature>
<evidence type="ECO:0000256" key="16">
    <source>
        <dbReference type="SAM" id="Phobius"/>
    </source>
</evidence>
<dbReference type="Pfam" id="PF10568">
    <property type="entry name" value="Tom37"/>
    <property type="match status" value="1"/>
</dbReference>
<dbReference type="KEGG" id="tng:GSTEN00011695G001"/>
<accession>Q4SW18</accession>
<feature type="transmembrane region" description="Helical" evidence="16">
    <location>
        <begin position="301"/>
        <end position="323"/>
    </location>
</feature>
<gene>
    <name evidence="19" type="ORF">GSTENG00011695001</name>
</gene>
<keyword evidence="5 16" id="KW-0812">Transmembrane</keyword>
<evidence type="ECO:0000256" key="15">
    <source>
        <dbReference type="ARBA" id="ARBA00046575"/>
    </source>
</evidence>
<dbReference type="InterPro" id="IPR050931">
    <property type="entry name" value="Mito_Protein_Transport_Metaxin"/>
</dbReference>
<reference evidence="19" key="2">
    <citation type="submission" date="2004-02" db="EMBL/GenBank/DDBJ databases">
        <authorList>
            <consortium name="Genoscope"/>
            <consortium name="Whitehead Institute Centre for Genome Research"/>
        </authorList>
    </citation>
    <scope>NUCLEOTIDE SEQUENCE</scope>
</reference>
<dbReference type="SUPFAM" id="SSF47616">
    <property type="entry name" value="GST C-terminal domain-like"/>
    <property type="match status" value="1"/>
</dbReference>
<dbReference type="InterPro" id="IPR019564">
    <property type="entry name" value="Sam37/metaxin_N"/>
</dbReference>
<name>Q4SW18_TETNG</name>
<dbReference type="CDD" id="cd03212">
    <property type="entry name" value="GST_C_Metaxin1_3"/>
    <property type="match status" value="1"/>
</dbReference>
<evidence type="ECO:0000256" key="1">
    <source>
        <dbReference type="ARBA" id="ARBA00004294"/>
    </source>
</evidence>
<keyword evidence="10" id="KW-0496">Mitochondrion</keyword>
<comment type="function">
    <text evidence="12">Involved in transport of proteins into the mitochondrion. Essential for embryonic development.</text>
</comment>
<evidence type="ECO:0000256" key="12">
    <source>
        <dbReference type="ARBA" id="ARBA00037753"/>
    </source>
</evidence>
<keyword evidence="6" id="KW-1000">Mitochondrion outer membrane</keyword>
<dbReference type="PANTHER" id="PTHR12289">
    <property type="entry name" value="METAXIN RELATED"/>
    <property type="match status" value="1"/>
</dbReference>
<keyword evidence="8" id="KW-0653">Protein transport</keyword>
<protein>
    <recommendedName>
        <fullName evidence="13">Metaxin-1</fullName>
    </recommendedName>
    <alternativeName>
        <fullName evidence="14">Mitochondrial outer membrane import complex protein 1</fullName>
    </alternativeName>
</protein>
<evidence type="ECO:0000256" key="2">
    <source>
        <dbReference type="ARBA" id="ARBA00009170"/>
    </source>
</evidence>
<comment type="subcellular location">
    <subcellularLocation>
        <location evidence="1">Mitochondrion outer membrane</location>
    </subcellularLocation>
</comment>
<dbReference type="GO" id="GO:0007005">
    <property type="term" value="P:mitochondrion organization"/>
    <property type="evidence" value="ECO:0007669"/>
    <property type="project" value="InterPro"/>
</dbReference>
<keyword evidence="4" id="KW-1017">Isopeptide bond</keyword>
<dbReference type="GO" id="GO:0001401">
    <property type="term" value="C:SAM complex"/>
    <property type="evidence" value="ECO:0007669"/>
    <property type="project" value="InterPro"/>
</dbReference>
<dbReference type="GO" id="GO:0015031">
    <property type="term" value="P:protein transport"/>
    <property type="evidence" value="ECO:0007669"/>
    <property type="project" value="UniProtKB-KW"/>
</dbReference>
<keyword evidence="9 16" id="KW-1133">Transmembrane helix</keyword>
<evidence type="ECO:0000256" key="7">
    <source>
        <dbReference type="ARBA" id="ARBA00022843"/>
    </source>
</evidence>
<dbReference type="InterPro" id="IPR033468">
    <property type="entry name" value="Metaxin_GST"/>
</dbReference>
<keyword evidence="7" id="KW-0832">Ubl conjugation</keyword>
<dbReference type="SFLD" id="SFLDS00019">
    <property type="entry name" value="Glutathione_Transferase_(cytos"/>
    <property type="match status" value="1"/>
</dbReference>
<dbReference type="InterPro" id="IPR017410">
    <property type="entry name" value="Metaxin1/3"/>
</dbReference>
<dbReference type="PANTHER" id="PTHR12289:SF34">
    <property type="entry name" value="METAXIN-1"/>
    <property type="match status" value="1"/>
</dbReference>
<evidence type="ECO:0000259" key="17">
    <source>
        <dbReference type="Pfam" id="PF10568"/>
    </source>
</evidence>
<evidence type="ECO:0000256" key="13">
    <source>
        <dbReference type="ARBA" id="ARBA00039748"/>
    </source>
</evidence>
<dbReference type="PIRSF" id="PIRSF038150">
    <property type="entry name" value="Metaxin"/>
    <property type="match status" value="1"/>
</dbReference>
<dbReference type="AlphaFoldDB" id="Q4SW18"/>
<dbReference type="SFLD" id="SFLDG01180">
    <property type="entry name" value="SUF1"/>
    <property type="match status" value="1"/>
</dbReference>
<organism evidence="19">
    <name type="scientific">Tetraodon nigroviridis</name>
    <name type="common">Spotted green pufferfish</name>
    <name type="synonym">Chelonodon nigroviridis</name>
    <dbReference type="NCBI Taxonomy" id="99883"/>
    <lineage>
        <taxon>Eukaryota</taxon>
        <taxon>Metazoa</taxon>
        <taxon>Chordata</taxon>
        <taxon>Craniata</taxon>
        <taxon>Vertebrata</taxon>
        <taxon>Euteleostomi</taxon>
        <taxon>Actinopterygii</taxon>
        <taxon>Neopterygii</taxon>
        <taxon>Teleostei</taxon>
        <taxon>Neoteleostei</taxon>
        <taxon>Acanthomorphata</taxon>
        <taxon>Eupercaria</taxon>
        <taxon>Tetraodontiformes</taxon>
        <taxon>Tetradontoidea</taxon>
        <taxon>Tetraodontidae</taxon>
        <taxon>Tetraodon</taxon>
    </lineage>
</organism>
<evidence type="ECO:0000256" key="3">
    <source>
        <dbReference type="ARBA" id="ARBA00022448"/>
    </source>
</evidence>
<evidence type="ECO:0000256" key="10">
    <source>
        <dbReference type="ARBA" id="ARBA00023128"/>
    </source>
</evidence>
<comment type="subunit">
    <text evidence="15">Interacts with MTX2/metaxin-2. Associates with the mitochondrial contact site and cristae organizing system (MICOS) complex, composed of at least MICOS10/MIC10, CHCHD3/MIC19, CHCHD6/MIC25, APOOL/MIC27, IMMT/MIC60, APOO/MIC23/MIC26 and QIL1/MIC13. This complex was also known under the names MINOS or MitOS complex. The MICOS complex associates with mitochondrial outer membrane proteins SAMM50, MTX1 and MTX2 (together described as components of the mitochondrial outer membrane sorting assembly machinery (SAM) complex) and DNAJC11, mitochondrial inner membrane protein TMEM11 and with HSPA9. The MICOS and SAM complexes together with DNAJC11 are part of a large protein complex spanning both membranes termed the mitochondrial intermembrane space bridging (MIB) complex. Interacts with ARMC1.</text>
</comment>
<comment type="caution">
    <text evidence="19">The sequence shown here is derived from an EMBL/GenBank/DDBJ whole genome shotgun (WGS) entry which is preliminary data.</text>
</comment>
<keyword evidence="3" id="KW-0813">Transport</keyword>
<feature type="non-terminal residue" evidence="19">
    <location>
        <position position="1"/>
    </location>
</feature>
<evidence type="ECO:0000256" key="4">
    <source>
        <dbReference type="ARBA" id="ARBA00022499"/>
    </source>
</evidence>
<evidence type="ECO:0000256" key="9">
    <source>
        <dbReference type="ARBA" id="ARBA00022989"/>
    </source>
</evidence>